<reference evidence="1 2" key="1">
    <citation type="journal article" date="2011" name="Stand. Genomic Sci.">
        <title>Complete genome sequence of Thermomonospora curvata type strain (B9).</title>
        <authorList>
            <person name="Chertkov O."/>
            <person name="Sikorski J."/>
            <person name="Nolan M."/>
            <person name="Lapidus A."/>
            <person name="Lucas S."/>
            <person name="Del Rio T.G."/>
            <person name="Tice H."/>
            <person name="Cheng J.F."/>
            <person name="Goodwin L."/>
            <person name="Pitluck S."/>
            <person name="Liolios K."/>
            <person name="Ivanova N."/>
            <person name="Mavromatis K."/>
            <person name="Mikhailova N."/>
            <person name="Ovchinnikova G."/>
            <person name="Pati A."/>
            <person name="Chen A."/>
            <person name="Palaniappan K."/>
            <person name="Djao O.D."/>
            <person name="Land M."/>
            <person name="Hauser L."/>
            <person name="Chang Y.J."/>
            <person name="Jeffries C.D."/>
            <person name="Brettin T."/>
            <person name="Han C."/>
            <person name="Detter J.C."/>
            <person name="Rohde M."/>
            <person name="Goker M."/>
            <person name="Woyke T."/>
            <person name="Bristow J."/>
            <person name="Eisen J.A."/>
            <person name="Markowitz V."/>
            <person name="Hugenholtz P."/>
            <person name="Klenk H.P."/>
            <person name="Kyrpides N.C."/>
        </authorList>
    </citation>
    <scope>NUCLEOTIDE SEQUENCE [LARGE SCALE GENOMIC DNA]</scope>
    <source>
        <strain evidence="2">ATCC 19995 / DSM 43183 / JCM 3096 / KCTC 9072 / NBRC 15933 / NCIMB 10081 / Henssen B9</strain>
    </source>
</reference>
<gene>
    <name evidence="1" type="ordered locus">Tcur_2979</name>
</gene>
<dbReference type="KEGG" id="tcu:Tcur_2979"/>
<evidence type="ECO:0000313" key="1">
    <source>
        <dbReference type="EMBL" id="ACY98521.1"/>
    </source>
</evidence>
<dbReference type="PANTHER" id="PTHR39338">
    <property type="entry name" value="BLL5662 PROTEIN-RELATED"/>
    <property type="match status" value="1"/>
</dbReference>
<dbReference type="HOGENOM" id="CLU_042261_0_1_11"/>
<dbReference type="AlphaFoldDB" id="D1A7Z9"/>
<dbReference type="InterPro" id="IPR036465">
    <property type="entry name" value="vWFA_dom_sf"/>
</dbReference>
<keyword evidence="2" id="KW-1185">Reference proteome</keyword>
<dbReference type="CDD" id="cd00198">
    <property type="entry name" value="vWFA"/>
    <property type="match status" value="1"/>
</dbReference>
<dbReference type="eggNOG" id="COG3552">
    <property type="taxonomic scope" value="Bacteria"/>
</dbReference>
<dbReference type="PIRSF" id="PIRSF010256">
    <property type="entry name" value="CoxE_vWa"/>
    <property type="match status" value="1"/>
</dbReference>
<dbReference type="Proteomes" id="UP000001918">
    <property type="component" value="Chromosome"/>
</dbReference>
<dbReference type="STRING" id="471852.Tcur_2979"/>
<dbReference type="RefSeq" id="WP_012853305.1">
    <property type="nucleotide sequence ID" value="NC_013510.1"/>
</dbReference>
<protein>
    <submittedName>
        <fullName evidence="1">VWA containing CoxE family protein</fullName>
    </submittedName>
</protein>
<dbReference type="InterPro" id="IPR008912">
    <property type="entry name" value="Uncharacterised_CoxE"/>
</dbReference>
<evidence type="ECO:0000313" key="2">
    <source>
        <dbReference type="Proteomes" id="UP000001918"/>
    </source>
</evidence>
<organism evidence="1 2">
    <name type="scientific">Thermomonospora curvata (strain ATCC 19995 / DSM 43183 / JCM 3096 / KCTC 9072 / NBRC 15933 / NCIMB 10081 / Henssen B9)</name>
    <dbReference type="NCBI Taxonomy" id="471852"/>
    <lineage>
        <taxon>Bacteria</taxon>
        <taxon>Bacillati</taxon>
        <taxon>Actinomycetota</taxon>
        <taxon>Actinomycetes</taxon>
        <taxon>Streptosporangiales</taxon>
        <taxon>Thermomonosporaceae</taxon>
        <taxon>Thermomonospora</taxon>
    </lineage>
</organism>
<sequence length="379" mass="41535">MPGATETLVGFARALRAAGVAADPGRVHAMLRALDHLDALDPGDVYWAGRLTLCSDPADLPRYDRCFAAYFSGRTARPVRRTPPVAIPRPAAVPVAPGRGEGEEPGRADLRASVASEIEVLRHRDVARLDAAERAQLNRLIAVLEAAPEQRRSRRFAPAASGRPDPRRTVRDVLRHGGEIPALRYRAHRTRPRRVVLLVDVSGSMAPYADALLRFAHAAVRTGGRTTEVFSVGTRLTRLTRQLRHPDPDAAMAAVSQAIPDWRGGTRLGEELKEFCDRFGQRGPARGAIVVIASDGWERGDATLLGAQMARLRRLAHRVVWANPHKGRPGYRPLTAGMRAALPHVDHFVAGHSLAALEELARIVRKTARKGDRHARRPR</sequence>
<accession>D1A7Z9</accession>
<dbReference type="Pfam" id="PF05762">
    <property type="entry name" value="VWA_CoxE"/>
    <property type="match status" value="1"/>
</dbReference>
<name>D1A7Z9_THECD</name>
<dbReference type="SUPFAM" id="SSF53300">
    <property type="entry name" value="vWA-like"/>
    <property type="match status" value="1"/>
</dbReference>
<dbReference type="Gene3D" id="3.40.50.410">
    <property type="entry name" value="von Willebrand factor, type A domain"/>
    <property type="match status" value="1"/>
</dbReference>
<dbReference type="EMBL" id="CP001738">
    <property type="protein sequence ID" value="ACY98521.1"/>
    <property type="molecule type" value="Genomic_DNA"/>
</dbReference>
<proteinExistence type="predicted"/>
<dbReference type="OrthoDB" id="9790469at2"/>
<dbReference type="InterPro" id="IPR011195">
    <property type="entry name" value="UCP010256"/>
</dbReference>
<dbReference type="PANTHER" id="PTHR39338:SF6">
    <property type="entry name" value="BLL5662 PROTEIN"/>
    <property type="match status" value="1"/>
</dbReference>